<dbReference type="PIRSF" id="PIRSF005727">
    <property type="entry name" value="Coatomer_beta_subunit"/>
    <property type="match status" value="1"/>
</dbReference>
<keyword evidence="18" id="KW-1185">Reference proteome</keyword>
<dbReference type="SUPFAM" id="SSF48371">
    <property type="entry name" value="ARM repeat"/>
    <property type="match status" value="1"/>
</dbReference>
<dbReference type="OrthoDB" id="10261439at2759"/>
<dbReference type="InterPro" id="IPR011710">
    <property type="entry name" value="Coatomer_bsu_C"/>
</dbReference>
<evidence type="ECO:0000256" key="4">
    <source>
        <dbReference type="ARBA" id="ARBA00022448"/>
    </source>
</evidence>
<dbReference type="GO" id="GO:0030126">
    <property type="term" value="C:COPI vesicle coat"/>
    <property type="evidence" value="ECO:0007669"/>
    <property type="project" value="InterPro"/>
</dbReference>
<evidence type="ECO:0000256" key="8">
    <source>
        <dbReference type="ARBA" id="ARBA00022927"/>
    </source>
</evidence>
<evidence type="ECO:0000256" key="6">
    <source>
        <dbReference type="ARBA" id="ARBA00022737"/>
    </source>
</evidence>
<evidence type="ECO:0000256" key="11">
    <source>
        <dbReference type="ARBA" id="ARBA00023329"/>
    </source>
</evidence>
<keyword evidence="8" id="KW-0653">Protein transport</keyword>
<organism evidence="16 18">
    <name type="scientific">Dinothrombium tinctorium</name>
    <dbReference type="NCBI Taxonomy" id="1965070"/>
    <lineage>
        <taxon>Eukaryota</taxon>
        <taxon>Metazoa</taxon>
        <taxon>Ecdysozoa</taxon>
        <taxon>Arthropoda</taxon>
        <taxon>Chelicerata</taxon>
        <taxon>Arachnida</taxon>
        <taxon>Acari</taxon>
        <taxon>Acariformes</taxon>
        <taxon>Trombidiformes</taxon>
        <taxon>Prostigmata</taxon>
        <taxon>Anystina</taxon>
        <taxon>Parasitengona</taxon>
        <taxon>Trombidioidea</taxon>
        <taxon>Trombidiidae</taxon>
        <taxon>Dinothrombium</taxon>
    </lineage>
</organism>
<dbReference type="Pfam" id="PF01602">
    <property type="entry name" value="Adaptin_N"/>
    <property type="match status" value="1"/>
</dbReference>
<dbReference type="InterPro" id="IPR029446">
    <property type="entry name" value="COPB1_appendage_platform_dom"/>
</dbReference>
<evidence type="ECO:0000259" key="14">
    <source>
        <dbReference type="Pfam" id="PF07718"/>
    </source>
</evidence>
<dbReference type="Pfam" id="PF07718">
    <property type="entry name" value="Coatamer_beta_C"/>
    <property type="match status" value="1"/>
</dbReference>
<proteinExistence type="predicted"/>
<dbReference type="InterPro" id="IPR016024">
    <property type="entry name" value="ARM-type_fold"/>
</dbReference>
<feature type="domain" description="Coatomer beta subunit appendage platform" evidence="15">
    <location>
        <begin position="857"/>
        <end position="985"/>
    </location>
</feature>
<evidence type="ECO:0000256" key="2">
    <source>
        <dbReference type="ARBA" id="ARBA00004347"/>
    </source>
</evidence>
<comment type="subcellular location">
    <subcellularLocation>
        <location evidence="2">Cytoplasmic vesicle</location>
        <location evidence="2">COPI-coated vesicle membrane</location>
        <topology evidence="2">Peripheral membrane protein</topology>
        <orientation evidence="2">Cytoplasmic side</orientation>
    </subcellularLocation>
    <subcellularLocation>
        <location evidence="1">Golgi apparatus membrane</location>
        <topology evidence="1">Peripheral membrane protein</topology>
        <orientation evidence="1">Cytoplasmic side</orientation>
    </subcellularLocation>
</comment>
<gene>
    <name evidence="16" type="ORF">B4U79_03993</name>
    <name evidence="17" type="ORF">B4U79_15190</name>
</gene>
<reference evidence="16 18" key="1">
    <citation type="journal article" date="2018" name="Gigascience">
        <title>Genomes of trombidid mites reveal novel predicted allergens and laterally-transferred genes associated with secondary metabolism.</title>
        <authorList>
            <person name="Dong X."/>
            <person name="Chaisiri K."/>
            <person name="Xia D."/>
            <person name="Armstrong S.D."/>
            <person name="Fang Y."/>
            <person name="Donnelly M.J."/>
            <person name="Kadowaki T."/>
            <person name="McGarry J.W."/>
            <person name="Darby A.C."/>
            <person name="Makepeace B.L."/>
        </authorList>
    </citation>
    <scope>NUCLEOTIDE SEQUENCE [LARGE SCALE GENOMIC DNA]</scope>
    <source>
        <strain evidence="16">UoL-WK</strain>
    </source>
</reference>
<evidence type="ECO:0000256" key="10">
    <source>
        <dbReference type="ARBA" id="ARBA00023136"/>
    </source>
</evidence>
<reference evidence="16" key="2">
    <citation type="submission" date="2018-11" db="EMBL/GenBank/DDBJ databases">
        <title>Trombidioid mite genomics.</title>
        <authorList>
            <person name="Dong X."/>
        </authorList>
    </citation>
    <scope>NUCLEOTIDE SEQUENCE</scope>
    <source>
        <strain evidence="16">UoL-WK</strain>
    </source>
</reference>
<evidence type="ECO:0000313" key="17">
    <source>
        <dbReference type="EMBL" id="RWS04502.1"/>
    </source>
</evidence>
<keyword evidence="5" id="KW-0963">Cytoplasm</keyword>
<dbReference type="EMBL" id="NCKU01005491">
    <property type="protein sequence ID" value="RWS04502.1"/>
    <property type="molecule type" value="Genomic_DNA"/>
</dbReference>
<evidence type="ECO:0000256" key="7">
    <source>
        <dbReference type="ARBA" id="ARBA00022892"/>
    </source>
</evidence>
<dbReference type="GO" id="GO:0006891">
    <property type="term" value="P:intra-Golgi vesicle-mediated transport"/>
    <property type="evidence" value="ECO:0007669"/>
    <property type="project" value="TreeGrafter"/>
</dbReference>
<dbReference type="InterPro" id="IPR011989">
    <property type="entry name" value="ARM-like"/>
</dbReference>
<evidence type="ECO:0000313" key="18">
    <source>
        <dbReference type="Proteomes" id="UP000285301"/>
    </source>
</evidence>
<evidence type="ECO:0000256" key="1">
    <source>
        <dbReference type="ARBA" id="ARBA00004255"/>
    </source>
</evidence>
<dbReference type="EMBL" id="NCKU01005512">
    <property type="protein sequence ID" value="RWS04475.1"/>
    <property type="molecule type" value="Genomic_DNA"/>
</dbReference>
<dbReference type="Proteomes" id="UP000285301">
    <property type="component" value="Unassembled WGS sequence"/>
</dbReference>
<feature type="non-terminal residue" evidence="16">
    <location>
        <position position="1"/>
    </location>
</feature>
<dbReference type="InterPro" id="IPR002553">
    <property type="entry name" value="Clathrin/coatomer_adapt-like_N"/>
</dbReference>
<evidence type="ECO:0000259" key="15">
    <source>
        <dbReference type="Pfam" id="PF14806"/>
    </source>
</evidence>
<feature type="domain" description="Clathrin/coatomer adaptor adaptin-like N-terminal" evidence="13">
    <location>
        <begin position="29"/>
        <end position="546"/>
    </location>
</feature>
<evidence type="ECO:0000256" key="9">
    <source>
        <dbReference type="ARBA" id="ARBA00023034"/>
    </source>
</evidence>
<evidence type="ECO:0000313" key="16">
    <source>
        <dbReference type="EMBL" id="RWS04475.1"/>
    </source>
</evidence>
<dbReference type="PANTHER" id="PTHR10635:SF0">
    <property type="entry name" value="COATOMER SUBUNIT BETA"/>
    <property type="match status" value="1"/>
</dbReference>
<dbReference type="InterPro" id="IPR016460">
    <property type="entry name" value="COPB1"/>
</dbReference>
<keyword evidence="6" id="KW-0677">Repeat</keyword>
<evidence type="ECO:0000259" key="13">
    <source>
        <dbReference type="Pfam" id="PF01602"/>
    </source>
</evidence>
<dbReference type="GO" id="GO:0006888">
    <property type="term" value="P:endoplasmic reticulum to Golgi vesicle-mediated transport"/>
    <property type="evidence" value="ECO:0007669"/>
    <property type="project" value="TreeGrafter"/>
</dbReference>
<evidence type="ECO:0000256" key="12">
    <source>
        <dbReference type="ARBA" id="ARBA00030841"/>
    </source>
</evidence>
<keyword evidence="11" id="KW-0968">Cytoplasmic vesicle</keyword>
<dbReference type="PANTHER" id="PTHR10635">
    <property type="entry name" value="COATOMER SUBUNIT BETA"/>
    <property type="match status" value="1"/>
</dbReference>
<dbReference type="GO" id="GO:0000139">
    <property type="term" value="C:Golgi membrane"/>
    <property type="evidence" value="ECO:0007669"/>
    <property type="project" value="UniProtKB-SubCell"/>
</dbReference>
<dbReference type="Gene3D" id="1.25.10.10">
    <property type="entry name" value="Leucine-rich Repeat Variant"/>
    <property type="match status" value="1"/>
</dbReference>
<dbReference type="GO" id="GO:0005198">
    <property type="term" value="F:structural molecule activity"/>
    <property type="evidence" value="ECO:0007669"/>
    <property type="project" value="InterPro"/>
</dbReference>
<keyword evidence="10" id="KW-0472">Membrane</keyword>
<dbReference type="GO" id="GO:0006886">
    <property type="term" value="P:intracellular protein transport"/>
    <property type="evidence" value="ECO:0007669"/>
    <property type="project" value="InterPro"/>
</dbReference>
<comment type="caution">
    <text evidence="16">The sequence shown here is derived from an EMBL/GenBank/DDBJ whole genome shotgun (WGS) entry which is preliminary data.</text>
</comment>
<evidence type="ECO:0000256" key="5">
    <source>
        <dbReference type="ARBA" id="ARBA00022490"/>
    </source>
</evidence>
<evidence type="ECO:0000256" key="3">
    <source>
        <dbReference type="ARBA" id="ARBA00017024"/>
    </source>
</evidence>
<keyword evidence="7" id="KW-0931">ER-Golgi transport</keyword>
<sequence>ASNSTMASTGAQSDSICYTLINVQTDNESINEINLKNDLEKGDIKAKTEALKKLIYMILNGEKFPPSLLMIIIRYILPCQDHQIKKLLLIFWEIVPKRGADGKLLHEMILVCDAYRKDLQHPNEYIRGSTLRFLCKLKEPELLEPLMASIRACVEHRHSYVRRNAVLAIFKIYINFEFLIPDAPELILDFLSRETDASCKRNAFLMLIHLDQVKALDYLNSCLDQITSFNHILQLVCVELIYKVCIANPSERSRFIRAIYNLLNTSTSTSVRYEAAATLITLSQAPTALKAAATCFIDICLTESDNNVKLIVLDRLVALKESASGAEKVLQEVIMDILRILNVASDLEVKQKVLNLALDLITLRNAEEMVHLLKKEINKTQNESILSNDETCKYRQLLVGTLHSICLKYPDVLVSDQLITVLFELLSAEDEVTAQMIIAFSREFITKNPQHKSLIITKILEAFQSVRSVKVHRGLIWLLGEFCEESDPSQIQETMTVIRNCLGEIPIVDSELKKLEEGQENEDQLITGFTALKLVTADGSYATQSALSVASTKTSDKSKIPPLRSYLLNGEYFIGTALANCLVKLALKFKQAKKDPKSTAVNSFVAECMLILTSILHVGRAKLSTNGTVSVINEDDYERVAMCLMILSHINSDSPSSEVSQLMKSVFLHEMRSALVSMLTSTKQEKEEVKEKKKDKRFVETDDHLNFSQLMSKNQEMFENQFELSLSQAMGANVGATATSSLSRASQISDLLSTSKLSKVTQLTGFSDPVYAECYVNVNQYDICLDVLIVNQTSDILQNCTLELSTLGDLKLVERPQPIVLAPHDFANIKATVKVASTENGIIFGNIVYDVSGSTSDRNVVVLNDIHIDIMDYIVPATCSDTQFRQMWAEFEWENKVTVNTALTDLQQYLTHLIKSTNMKCLTPQKALSGDCSFLAANLYAKSIFGEDALANVSIEKSSHDNPVTGHIRIRAKSQGMALSLGDKVNATQKTAKMA</sequence>
<dbReference type="STRING" id="1965070.A0A443QN72"/>
<dbReference type="AlphaFoldDB" id="A0A443QN72"/>
<dbReference type="Pfam" id="PF14806">
    <property type="entry name" value="Coatomer_b_Cpla"/>
    <property type="match status" value="1"/>
</dbReference>
<feature type="domain" description="Coatomer beta subunit C-terminal" evidence="14">
    <location>
        <begin position="702"/>
        <end position="850"/>
    </location>
</feature>
<accession>A0A443QN72</accession>
<keyword evidence="9" id="KW-0333">Golgi apparatus</keyword>
<name>A0A443QN72_9ACAR</name>
<keyword evidence="4" id="KW-0813">Transport</keyword>
<protein>
    <recommendedName>
        <fullName evidence="3">Coatomer subunit beta</fullName>
    </recommendedName>
    <alternativeName>
        <fullName evidence="12">Beta-coat protein</fullName>
    </alternativeName>
</protein>